<evidence type="ECO:0000256" key="1">
    <source>
        <dbReference type="SAM" id="MobiDB-lite"/>
    </source>
</evidence>
<feature type="region of interest" description="Disordered" evidence="1">
    <location>
        <begin position="30"/>
        <end position="65"/>
    </location>
</feature>
<reference evidence="2" key="1">
    <citation type="submission" date="2018-11" db="EMBL/GenBank/DDBJ databases">
        <authorList>
            <consortium name="Pathogen Informatics"/>
        </authorList>
    </citation>
    <scope>NUCLEOTIDE SEQUENCE</scope>
</reference>
<evidence type="ECO:0000313" key="2">
    <source>
        <dbReference type="EMBL" id="VEL17016.1"/>
    </source>
</evidence>
<name>A0A3S5FD71_9PLAT</name>
<gene>
    <name evidence="2" type="ORF">PXEA_LOCUS10456</name>
</gene>
<comment type="caution">
    <text evidence="2">The sequence shown here is derived from an EMBL/GenBank/DDBJ whole genome shotgun (WGS) entry which is preliminary data.</text>
</comment>
<sequence length="156" mass="17541">MFREERARNHDFERDDDEQACKLSCTLENNATETGCRPPIHRRSGNPAPSNSLTGSSSTFAGLSSQEGRCSAESVASETDSQCVGREPNDLPCLADEPKMFEEAGLKWRLIEDRRQRRVAQPGGAHRFLGLKERRPSKLSSLDSYLFSLHLVNWFV</sequence>
<dbReference type="EMBL" id="CAAALY010030733">
    <property type="protein sequence ID" value="VEL17016.1"/>
    <property type="molecule type" value="Genomic_DNA"/>
</dbReference>
<dbReference type="AlphaFoldDB" id="A0A3S5FD71"/>
<feature type="compositionally biased region" description="Polar residues" evidence="1">
    <location>
        <begin position="47"/>
        <end position="65"/>
    </location>
</feature>
<evidence type="ECO:0000313" key="3">
    <source>
        <dbReference type="Proteomes" id="UP000784294"/>
    </source>
</evidence>
<protein>
    <submittedName>
        <fullName evidence="2">Uncharacterized protein</fullName>
    </submittedName>
</protein>
<dbReference type="Proteomes" id="UP000784294">
    <property type="component" value="Unassembled WGS sequence"/>
</dbReference>
<accession>A0A3S5FD71</accession>
<organism evidence="2 3">
    <name type="scientific">Protopolystoma xenopodis</name>
    <dbReference type="NCBI Taxonomy" id="117903"/>
    <lineage>
        <taxon>Eukaryota</taxon>
        <taxon>Metazoa</taxon>
        <taxon>Spiralia</taxon>
        <taxon>Lophotrochozoa</taxon>
        <taxon>Platyhelminthes</taxon>
        <taxon>Monogenea</taxon>
        <taxon>Polyopisthocotylea</taxon>
        <taxon>Polystomatidea</taxon>
        <taxon>Polystomatidae</taxon>
        <taxon>Protopolystoma</taxon>
    </lineage>
</organism>
<proteinExistence type="predicted"/>
<keyword evidence="3" id="KW-1185">Reference proteome</keyword>